<keyword evidence="3" id="KW-1185">Reference proteome</keyword>
<feature type="transmembrane region" description="Helical" evidence="1">
    <location>
        <begin position="12"/>
        <end position="29"/>
    </location>
</feature>
<organism evidence="2 3">
    <name type="scientific">Sphingobacterium athyrii</name>
    <dbReference type="NCBI Taxonomy" id="2152717"/>
    <lineage>
        <taxon>Bacteria</taxon>
        <taxon>Pseudomonadati</taxon>
        <taxon>Bacteroidota</taxon>
        <taxon>Sphingobacteriia</taxon>
        <taxon>Sphingobacteriales</taxon>
        <taxon>Sphingobacteriaceae</taxon>
        <taxon>Sphingobacterium</taxon>
    </lineage>
</organism>
<keyword evidence="1" id="KW-0472">Membrane</keyword>
<gene>
    <name evidence="2" type="ORF">DCO56_07710</name>
</gene>
<comment type="caution">
    <text evidence="2">The sequence shown here is derived from an EMBL/GenBank/DDBJ whole genome shotgun (WGS) entry which is preliminary data.</text>
</comment>
<sequence>MLAFANAKVYSGLLVGNYLVASLSYFLIAQIRRPRYNYPEEKGEESPEVIVPLFIKVIY</sequence>
<dbReference type="EMBL" id="QCXX01000002">
    <property type="protein sequence ID" value="PUV24839.1"/>
    <property type="molecule type" value="Genomic_DNA"/>
</dbReference>
<accession>A0A363NVM8</accession>
<protein>
    <submittedName>
        <fullName evidence="2">Uncharacterized protein</fullName>
    </submittedName>
</protein>
<keyword evidence="1" id="KW-0812">Transmembrane</keyword>
<name>A0A363NVM8_9SPHI</name>
<evidence type="ECO:0000256" key="1">
    <source>
        <dbReference type="SAM" id="Phobius"/>
    </source>
</evidence>
<dbReference type="AlphaFoldDB" id="A0A363NVM8"/>
<dbReference type="Proteomes" id="UP000250831">
    <property type="component" value="Unassembled WGS sequence"/>
</dbReference>
<reference evidence="2 3" key="1">
    <citation type="submission" date="2018-04" db="EMBL/GenBank/DDBJ databases">
        <title>Sphingobacterium sp. M46 Genome.</title>
        <authorList>
            <person name="Cheng J."/>
            <person name="Li Y."/>
        </authorList>
    </citation>
    <scope>NUCLEOTIDE SEQUENCE [LARGE SCALE GENOMIC DNA]</scope>
    <source>
        <strain evidence="2 3">M46</strain>
    </source>
</reference>
<proteinExistence type="predicted"/>
<evidence type="ECO:0000313" key="2">
    <source>
        <dbReference type="EMBL" id="PUV24839.1"/>
    </source>
</evidence>
<keyword evidence="1" id="KW-1133">Transmembrane helix</keyword>
<evidence type="ECO:0000313" key="3">
    <source>
        <dbReference type="Proteomes" id="UP000250831"/>
    </source>
</evidence>